<gene>
    <name evidence="1" type="ORF">SAMN05216439_1525</name>
</gene>
<proteinExistence type="predicted"/>
<evidence type="ECO:0000313" key="2">
    <source>
        <dbReference type="Proteomes" id="UP000199506"/>
    </source>
</evidence>
<reference evidence="1 2" key="1">
    <citation type="submission" date="2016-10" db="EMBL/GenBank/DDBJ databases">
        <authorList>
            <person name="de Groot N.N."/>
        </authorList>
    </citation>
    <scope>NUCLEOTIDE SEQUENCE [LARGE SCALE GENOMIC DNA]</scope>
    <source>
        <strain evidence="1 2">DSM 11978</strain>
    </source>
</reference>
<sequence>MTEEKIETCFICGKKFDMNKAELGYYRNGKYPICDFCADFYRFYNEEL</sequence>
<dbReference type="RefSeq" id="WP_170151643.1">
    <property type="nucleotide sequence ID" value="NZ_FOAK01000005.1"/>
</dbReference>
<dbReference type="OrthoDB" id="73058at2157"/>
<name>A0A1H7K5T1_9EURY</name>
<evidence type="ECO:0000313" key="1">
    <source>
        <dbReference type="EMBL" id="SEK81297.1"/>
    </source>
</evidence>
<dbReference type="EMBL" id="FOAK01000005">
    <property type="protein sequence ID" value="SEK81297.1"/>
    <property type="molecule type" value="Genomic_DNA"/>
</dbReference>
<dbReference type="STRING" id="190974.SAMN05216439_1525"/>
<protein>
    <submittedName>
        <fullName evidence="1">Uncharacterized protein</fullName>
    </submittedName>
</protein>
<accession>A0A1H7K5T1</accession>
<dbReference type="Proteomes" id="UP000199506">
    <property type="component" value="Unassembled WGS sequence"/>
</dbReference>
<organism evidence="1 2">
    <name type="scientific">Methanobrevibacter gottschalkii</name>
    <dbReference type="NCBI Taxonomy" id="190974"/>
    <lineage>
        <taxon>Archaea</taxon>
        <taxon>Methanobacteriati</taxon>
        <taxon>Methanobacteriota</taxon>
        <taxon>Methanomada group</taxon>
        <taxon>Methanobacteria</taxon>
        <taxon>Methanobacteriales</taxon>
        <taxon>Methanobacteriaceae</taxon>
        <taxon>Methanobrevibacter</taxon>
    </lineage>
</organism>
<dbReference type="AlphaFoldDB" id="A0A1H7K5T1"/>